<dbReference type="GO" id="GO:0002181">
    <property type="term" value="P:cytoplasmic translation"/>
    <property type="evidence" value="ECO:0007669"/>
    <property type="project" value="TreeGrafter"/>
</dbReference>
<evidence type="ECO:0000313" key="8">
    <source>
        <dbReference type="EMBL" id="SJK84318.1"/>
    </source>
</evidence>
<dbReference type="InterPro" id="IPR020925">
    <property type="entry name" value="Ribosomal_eL15_CS"/>
</dbReference>
<dbReference type="Proteomes" id="UP000195607">
    <property type="component" value="Chromosome I"/>
</dbReference>
<evidence type="ECO:0000256" key="3">
    <source>
        <dbReference type="ARBA" id="ARBA00023274"/>
    </source>
</evidence>
<dbReference type="KEGG" id="cdiv:CPM_0435"/>
<dbReference type="AlphaFoldDB" id="A0A1N5T5S8"/>
<reference evidence="9" key="3">
    <citation type="submission" date="2016-06" db="EMBL/GenBank/DDBJ databases">
        <authorList>
            <person name="Toshchakov V.S."/>
        </authorList>
    </citation>
    <scope>NUCLEOTIDE SEQUENCE [LARGE SCALE GENOMIC DNA]</scope>
    <source>
        <strain>PM4 (JCM 30641</strain>
        <strain evidence="9">\VKM B-2940)</strain>
    </source>
</reference>
<dbReference type="NCBIfam" id="NF003269">
    <property type="entry name" value="PRK04243.1"/>
    <property type="match status" value="1"/>
</dbReference>
<dbReference type="STRING" id="1673428.CPM_0435"/>
<accession>A0A1N5T5S8</accession>
<proteinExistence type="inferred from homology"/>
<evidence type="ECO:0000256" key="5">
    <source>
        <dbReference type="HAMAP-Rule" id="MF_00256"/>
    </source>
</evidence>
<dbReference type="FunFam" id="3.40.1120.10:FF:000002">
    <property type="entry name" value="50S ribosomal protein L15e"/>
    <property type="match status" value="1"/>
</dbReference>
<dbReference type="EMBL" id="LT671858">
    <property type="protein sequence ID" value="SIM43445.1"/>
    <property type="molecule type" value="Genomic_DNA"/>
</dbReference>
<gene>
    <name evidence="5" type="primary">rpl15e</name>
    <name evidence="8" type="ORF">CPM_0435</name>
    <name evidence="7" type="ORF">CSP5_0463</name>
</gene>
<dbReference type="InterPro" id="IPR020926">
    <property type="entry name" value="Ribosomal_eL15_arc"/>
</dbReference>
<dbReference type="SUPFAM" id="SSF54189">
    <property type="entry name" value="Ribosomal proteins S24e, L23 and L15e"/>
    <property type="match status" value="1"/>
</dbReference>
<evidence type="ECO:0000256" key="6">
    <source>
        <dbReference type="SAM" id="MobiDB-lite"/>
    </source>
</evidence>
<dbReference type="EMBL" id="LT719092">
    <property type="protein sequence ID" value="SJK84318.1"/>
    <property type="molecule type" value="Genomic_DNA"/>
</dbReference>
<dbReference type="InterPro" id="IPR000439">
    <property type="entry name" value="Ribosomal_eL15"/>
</dbReference>
<dbReference type="GO" id="GO:0003723">
    <property type="term" value="F:RNA binding"/>
    <property type="evidence" value="ECO:0007669"/>
    <property type="project" value="TreeGrafter"/>
</dbReference>
<keyword evidence="2 5" id="KW-0689">Ribosomal protein</keyword>
<dbReference type="GO" id="GO:0003735">
    <property type="term" value="F:structural constituent of ribosome"/>
    <property type="evidence" value="ECO:0007669"/>
    <property type="project" value="InterPro"/>
</dbReference>
<evidence type="ECO:0000313" key="10">
    <source>
        <dbReference type="Proteomes" id="UP000195607"/>
    </source>
</evidence>
<dbReference type="PANTHER" id="PTHR11847">
    <property type="entry name" value="RIBOSOMAL PROTEIN L15"/>
    <property type="match status" value="1"/>
</dbReference>
<dbReference type="PROSITE" id="PS01194">
    <property type="entry name" value="RIBOSOMAL_L15E"/>
    <property type="match status" value="1"/>
</dbReference>
<protein>
    <recommendedName>
        <fullName evidence="4 5">Large ribosomal subunit protein eL15</fullName>
    </recommendedName>
</protein>
<reference evidence="7 10" key="1">
    <citation type="submission" date="2016-04" db="EMBL/GenBank/DDBJ databases">
        <authorList>
            <person name="Evans L.H."/>
            <person name="Alamgir A."/>
            <person name="Owens N."/>
            <person name="Weber N.D."/>
            <person name="Virtaneva K."/>
            <person name="Barbian K."/>
            <person name="Babar A."/>
            <person name="Rosenke K."/>
        </authorList>
    </citation>
    <scope>NUCLEOTIDE SEQUENCE [LARGE SCALE GENOMIC DNA]</scope>
    <source>
        <strain evidence="7">S5</strain>
        <strain evidence="10">S5(T) (JCM 30642 \VKM B-2941)</strain>
    </source>
</reference>
<evidence type="ECO:0000313" key="7">
    <source>
        <dbReference type="EMBL" id="SIM43445.1"/>
    </source>
</evidence>
<dbReference type="InterPro" id="IPR012678">
    <property type="entry name" value="Ribosomal_uL23/eL15/eS24_sf"/>
</dbReference>
<keyword evidence="9" id="KW-1185">Reference proteome</keyword>
<dbReference type="GeneID" id="41587765"/>
<dbReference type="Gene3D" id="3.40.1120.10">
    <property type="entry name" value="Ribosomal protein l15e"/>
    <property type="match status" value="1"/>
</dbReference>
<dbReference type="SMART" id="SM01384">
    <property type="entry name" value="Ribosomal_L15e"/>
    <property type="match status" value="1"/>
</dbReference>
<reference evidence="8" key="2">
    <citation type="submission" date="2016-06" db="EMBL/GenBank/DDBJ databases">
        <authorList>
            <person name="Olsen C.W."/>
            <person name="Carey S."/>
            <person name="Hinshaw L."/>
            <person name="Karasin A.I."/>
        </authorList>
    </citation>
    <scope>NUCLEOTIDE SEQUENCE [LARGE SCALE GENOMIC DNA]</scope>
    <source>
        <strain evidence="8">PM4</strain>
    </source>
</reference>
<dbReference type="InterPro" id="IPR024794">
    <property type="entry name" value="Rbsml_eL15_core_dom_sf"/>
</dbReference>
<evidence type="ECO:0000256" key="1">
    <source>
        <dbReference type="ARBA" id="ARBA00006857"/>
    </source>
</evidence>
<dbReference type="RefSeq" id="WP_021789072.1">
    <property type="nucleotide sequence ID" value="NZ_LT671858.1"/>
</dbReference>
<evidence type="ECO:0000256" key="2">
    <source>
        <dbReference type="ARBA" id="ARBA00022980"/>
    </source>
</evidence>
<name>A0A1N5T5S8_9ARCH</name>
<dbReference type="OrthoDB" id="8183at2157"/>
<organism evidence="7 10">
    <name type="scientific">Cuniculiplasma divulgatum</name>
    <dbReference type="NCBI Taxonomy" id="1673428"/>
    <lineage>
        <taxon>Archaea</taxon>
        <taxon>Methanobacteriati</taxon>
        <taxon>Thermoplasmatota</taxon>
        <taxon>Thermoplasmata</taxon>
        <taxon>Thermoplasmatales</taxon>
        <taxon>Cuniculiplasmataceae</taxon>
        <taxon>Cuniculiplasma</taxon>
    </lineage>
</organism>
<keyword evidence="3 5" id="KW-0687">Ribonucleoprotein</keyword>
<feature type="region of interest" description="Disordered" evidence="6">
    <location>
        <begin position="171"/>
        <end position="198"/>
    </location>
</feature>
<dbReference type="GO" id="GO:0022625">
    <property type="term" value="C:cytosolic large ribosomal subunit"/>
    <property type="evidence" value="ECO:0007669"/>
    <property type="project" value="TreeGrafter"/>
</dbReference>
<evidence type="ECO:0000256" key="4">
    <source>
        <dbReference type="ARBA" id="ARBA00035214"/>
    </source>
</evidence>
<dbReference type="Pfam" id="PF00827">
    <property type="entry name" value="Ribosomal_L15e"/>
    <property type="match status" value="1"/>
</dbReference>
<sequence length="198" mass="23266">MVNHSNLYGKIAETWKNPKKSEILLFQRERMIDWRKGNSIERLEHPTRLDRARSLGYKAKLGYIVVRSRVRRGGSNRPKIMGGRRPRRLAYSKLTRKKSIQWIAEERAADRYPNTEVLNSYYVGEDGFYKYYEIILVDKNQPTIYNDKRISWISEPQNKGRVYRGLTSAGYKGRGLRTGRQGSAKSRPSIRANDRLRR</sequence>
<evidence type="ECO:0000313" key="9">
    <source>
        <dbReference type="Proteomes" id="UP000187822"/>
    </source>
</evidence>
<dbReference type="PANTHER" id="PTHR11847:SF4">
    <property type="entry name" value="LARGE RIBOSOMAL SUBUNIT PROTEIN EL15"/>
    <property type="match status" value="1"/>
</dbReference>
<dbReference type="Proteomes" id="UP000187822">
    <property type="component" value="Chromosome I"/>
</dbReference>
<comment type="similarity">
    <text evidence="1 5">Belongs to the eukaryotic ribosomal protein eL15 family.</text>
</comment>
<dbReference type="HAMAP" id="MF_00256">
    <property type="entry name" value="Ribosomal_eL15"/>
    <property type="match status" value="1"/>
</dbReference>